<keyword evidence="2" id="KW-1185">Reference proteome</keyword>
<accession>A0A1M6PNZ3</accession>
<evidence type="ECO:0000313" key="2">
    <source>
        <dbReference type="Proteomes" id="UP000184050"/>
    </source>
</evidence>
<evidence type="ECO:0000313" key="1">
    <source>
        <dbReference type="EMBL" id="SHK09640.1"/>
    </source>
</evidence>
<organism evidence="1 2">
    <name type="scientific">Tangfeifania diversioriginum</name>
    <dbReference type="NCBI Taxonomy" id="1168035"/>
    <lineage>
        <taxon>Bacteria</taxon>
        <taxon>Pseudomonadati</taxon>
        <taxon>Bacteroidota</taxon>
        <taxon>Bacteroidia</taxon>
        <taxon>Marinilabiliales</taxon>
        <taxon>Prolixibacteraceae</taxon>
        <taxon>Tangfeifania</taxon>
    </lineage>
</organism>
<sequence length="78" mass="8914">MVSLKCHYGKLTGSYKPVFDLPGYYTTEMNNPYVEIGFGLTNIFKVLRVEYVHQLGGTYANQNFADRGGIFFRAEMSF</sequence>
<reference evidence="1 2" key="1">
    <citation type="submission" date="2016-11" db="EMBL/GenBank/DDBJ databases">
        <authorList>
            <person name="Jaros S."/>
            <person name="Januszkiewicz K."/>
            <person name="Wedrychowicz H."/>
        </authorList>
    </citation>
    <scope>NUCLEOTIDE SEQUENCE [LARGE SCALE GENOMIC DNA]</scope>
    <source>
        <strain evidence="1 2">DSM 27063</strain>
    </source>
</reference>
<proteinExistence type="predicted"/>
<protein>
    <submittedName>
        <fullName evidence="1">Uncharacterized protein</fullName>
    </submittedName>
</protein>
<dbReference type="AlphaFoldDB" id="A0A1M6PNZ3"/>
<dbReference type="EMBL" id="FQZE01000067">
    <property type="protein sequence ID" value="SHK09640.1"/>
    <property type="molecule type" value="Genomic_DNA"/>
</dbReference>
<dbReference type="OrthoDB" id="983143at2"/>
<dbReference type="Proteomes" id="UP000184050">
    <property type="component" value="Unassembled WGS sequence"/>
</dbReference>
<name>A0A1M6PNZ3_9BACT</name>
<gene>
    <name evidence="1" type="ORF">SAMN05444280_1671</name>
</gene>